<dbReference type="PROSITE" id="PS50016">
    <property type="entry name" value="ZF_PHD_2"/>
    <property type="match status" value="1"/>
</dbReference>
<keyword evidence="3" id="KW-1017">Isopeptide bond</keyword>
<feature type="domain" description="PHD-type" evidence="13">
    <location>
        <begin position="1231"/>
        <end position="1284"/>
    </location>
</feature>
<feature type="domain" description="SAM" evidence="14">
    <location>
        <begin position="1449"/>
        <end position="1495"/>
    </location>
</feature>
<evidence type="ECO:0000256" key="3">
    <source>
        <dbReference type="ARBA" id="ARBA00022499"/>
    </source>
</evidence>
<dbReference type="GO" id="GO:0003677">
    <property type="term" value="F:DNA binding"/>
    <property type="evidence" value="ECO:0007669"/>
    <property type="project" value="InterPro"/>
</dbReference>
<evidence type="ECO:0000259" key="13">
    <source>
        <dbReference type="PROSITE" id="PS50016"/>
    </source>
</evidence>
<evidence type="ECO:0000256" key="10">
    <source>
        <dbReference type="ARBA" id="ARBA00023242"/>
    </source>
</evidence>
<feature type="region of interest" description="Disordered" evidence="12">
    <location>
        <begin position="337"/>
        <end position="357"/>
    </location>
</feature>
<dbReference type="WBParaSite" id="TASK_0000851801-mRNA-1">
    <property type="protein sequence ID" value="TASK_0000851801-mRNA-1"/>
    <property type="gene ID" value="TASK_0000851801"/>
</dbReference>
<comment type="subcellular location">
    <subcellularLocation>
        <location evidence="1">Nucleus</location>
    </subcellularLocation>
</comment>
<dbReference type="SMART" id="SM00454">
    <property type="entry name" value="SAM"/>
    <property type="match status" value="1"/>
</dbReference>
<feature type="compositionally biased region" description="Polar residues" evidence="12">
    <location>
        <begin position="677"/>
        <end position="697"/>
    </location>
</feature>
<dbReference type="InterPro" id="IPR013083">
    <property type="entry name" value="Znf_RING/FYVE/PHD"/>
</dbReference>
<feature type="compositionally biased region" description="Low complexity" evidence="12">
    <location>
        <begin position="1380"/>
        <end position="1389"/>
    </location>
</feature>
<keyword evidence="9" id="KW-0156">Chromatin regulator</keyword>
<dbReference type="GO" id="GO:0003682">
    <property type="term" value="F:chromatin binding"/>
    <property type="evidence" value="ECO:0007669"/>
    <property type="project" value="TreeGrafter"/>
</dbReference>
<dbReference type="Proteomes" id="UP000282613">
    <property type="component" value="Unassembled WGS sequence"/>
</dbReference>
<keyword evidence="10" id="KW-0539">Nucleus</keyword>
<dbReference type="InterPro" id="IPR001660">
    <property type="entry name" value="SAM"/>
</dbReference>
<keyword evidence="8" id="KW-0832">Ubl conjugation</keyword>
<dbReference type="InterPro" id="IPR048589">
    <property type="entry name" value="SAMD1-like_WH"/>
</dbReference>
<evidence type="ECO:0000256" key="6">
    <source>
        <dbReference type="ARBA" id="ARBA00022771"/>
    </source>
</evidence>
<dbReference type="InterPro" id="IPR050548">
    <property type="entry name" value="PcG_chromatin_remod_factors"/>
</dbReference>
<reference evidence="16 17" key="2">
    <citation type="submission" date="2018-11" db="EMBL/GenBank/DDBJ databases">
        <authorList>
            <consortium name="Pathogen Informatics"/>
        </authorList>
    </citation>
    <scope>NUCLEOTIDE SEQUENCE [LARGE SCALE GENOMIC DNA]</scope>
</reference>
<evidence type="ECO:0000256" key="9">
    <source>
        <dbReference type="ARBA" id="ARBA00022853"/>
    </source>
</evidence>
<evidence type="ECO:0000259" key="14">
    <source>
        <dbReference type="PROSITE" id="PS50105"/>
    </source>
</evidence>
<dbReference type="SUPFAM" id="SSF57903">
    <property type="entry name" value="FYVE/PHD zinc finger"/>
    <property type="match status" value="1"/>
</dbReference>
<dbReference type="Pfam" id="PF00628">
    <property type="entry name" value="PHD"/>
    <property type="match status" value="1"/>
</dbReference>
<feature type="compositionally biased region" description="Polar residues" evidence="12">
    <location>
        <begin position="1430"/>
        <end position="1440"/>
    </location>
</feature>
<keyword evidence="2" id="KW-0678">Repressor</keyword>
<evidence type="ECO:0000313" key="16">
    <source>
        <dbReference type="EMBL" id="VDK40473.1"/>
    </source>
</evidence>
<keyword evidence="17" id="KW-1185">Reference proteome</keyword>
<dbReference type="SMART" id="SM00249">
    <property type="entry name" value="PHD"/>
    <property type="match status" value="1"/>
</dbReference>
<dbReference type="InterPro" id="IPR013761">
    <property type="entry name" value="SAM/pointed_sf"/>
</dbReference>
<keyword evidence="7" id="KW-0862">Zinc</keyword>
<dbReference type="PANTHER" id="PTHR12247:SF139">
    <property type="entry name" value="ATHERIN-RELATED"/>
    <property type="match status" value="1"/>
</dbReference>
<dbReference type="SUPFAM" id="SSF47769">
    <property type="entry name" value="SAM/Pointed domain"/>
    <property type="match status" value="1"/>
</dbReference>
<evidence type="ECO:0000256" key="8">
    <source>
        <dbReference type="ARBA" id="ARBA00022843"/>
    </source>
</evidence>
<evidence type="ECO:0000256" key="5">
    <source>
        <dbReference type="ARBA" id="ARBA00022723"/>
    </source>
</evidence>
<dbReference type="STRING" id="60517.A0A0R3WCS2"/>
<dbReference type="PROSITE" id="PS50105">
    <property type="entry name" value="SAM_DOMAIN"/>
    <property type="match status" value="1"/>
</dbReference>
<dbReference type="InterPro" id="IPR001965">
    <property type="entry name" value="Znf_PHD"/>
</dbReference>
<proteinExistence type="predicted"/>
<evidence type="ECO:0000259" key="15">
    <source>
        <dbReference type="PROSITE" id="PS52014"/>
    </source>
</evidence>
<keyword evidence="6 11" id="KW-0863">Zinc-finger</keyword>
<evidence type="ECO:0000256" key="11">
    <source>
        <dbReference type="PROSITE-ProRule" id="PRU00146"/>
    </source>
</evidence>
<name>A0A0R3WCS2_TAEAS</name>
<dbReference type="InterPro" id="IPR019787">
    <property type="entry name" value="Znf_PHD-finger"/>
</dbReference>
<feature type="compositionally biased region" description="Polar residues" evidence="12">
    <location>
        <begin position="1318"/>
        <end position="1327"/>
    </location>
</feature>
<dbReference type="Pfam" id="PF21524">
    <property type="entry name" value="SAMD1_WH"/>
    <property type="match status" value="1"/>
</dbReference>
<protein>
    <submittedName>
        <fullName evidence="18">Atherin</fullName>
    </submittedName>
</protein>
<keyword evidence="5" id="KW-0479">Metal-binding</keyword>
<dbReference type="GO" id="GO:0006325">
    <property type="term" value="P:chromatin organization"/>
    <property type="evidence" value="ECO:0007669"/>
    <property type="project" value="UniProtKB-KW"/>
</dbReference>
<organism evidence="18">
    <name type="scientific">Taenia asiatica</name>
    <name type="common">Asian tapeworm</name>
    <dbReference type="NCBI Taxonomy" id="60517"/>
    <lineage>
        <taxon>Eukaryota</taxon>
        <taxon>Metazoa</taxon>
        <taxon>Spiralia</taxon>
        <taxon>Lophotrochozoa</taxon>
        <taxon>Platyhelminthes</taxon>
        <taxon>Cestoda</taxon>
        <taxon>Eucestoda</taxon>
        <taxon>Cyclophyllidea</taxon>
        <taxon>Taeniidae</taxon>
        <taxon>Taenia</taxon>
    </lineage>
</organism>
<dbReference type="EMBL" id="UYRS01018821">
    <property type="protein sequence ID" value="VDK40473.1"/>
    <property type="molecule type" value="Genomic_DNA"/>
</dbReference>
<dbReference type="GO" id="GO:0005634">
    <property type="term" value="C:nucleus"/>
    <property type="evidence" value="ECO:0007669"/>
    <property type="project" value="UniProtKB-SubCell"/>
</dbReference>
<evidence type="ECO:0000313" key="17">
    <source>
        <dbReference type="Proteomes" id="UP000282613"/>
    </source>
</evidence>
<dbReference type="PANTHER" id="PTHR12247">
    <property type="entry name" value="POLYCOMB GROUP PROTEIN"/>
    <property type="match status" value="1"/>
</dbReference>
<evidence type="ECO:0000256" key="12">
    <source>
        <dbReference type="SAM" id="MobiDB-lite"/>
    </source>
</evidence>
<dbReference type="Gene3D" id="3.30.40.10">
    <property type="entry name" value="Zinc/RING finger domain, C3HC4 (zinc finger)"/>
    <property type="match status" value="1"/>
</dbReference>
<feature type="compositionally biased region" description="Acidic residues" evidence="12">
    <location>
        <begin position="1403"/>
        <end position="1416"/>
    </location>
</feature>
<gene>
    <name evidence="16" type="ORF">TASK_LOCUS8519</name>
</gene>
<dbReference type="GO" id="GO:0042393">
    <property type="term" value="F:histone binding"/>
    <property type="evidence" value="ECO:0007669"/>
    <property type="project" value="TreeGrafter"/>
</dbReference>
<dbReference type="GO" id="GO:0008270">
    <property type="term" value="F:zinc ion binding"/>
    <property type="evidence" value="ECO:0007669"/>
    <property type="project" value="UniProtKB-KW"/>
</dbReference>
<feature type="region of interest" description="Disordered" evidence="12">
    <location>
        <begin position="1318"/>
        <end position="1444"/>
    </location>
</feature>
<feature type="domain" description="SAMD1-like winged helix (WH)" evidence="15">
    <location>
        <begin position="208"/>
        <end position="284"/>
    </location>
</feature>
<dbReference type="OrthoDB" id="10004495at2759"/>
<evidence type="ECO:0000313" key="18">
    <source>
        <dbReference type="WBParaSite" id="TASK_0000851801-mRNA-1"/>
    </source>
</evidence>
<keyword evidence="4" id="KW-0597">Phosphoprotein</keyword>
<evidence type="ECO:0000256" key="2">
    <source>
        <dbReference type="ARBA" id="ARBA00022491"/>
    </source>
</evidence>
<feature type="region of interest" description="Disordered" evidence="12">
    <location>
        <begin position="676"/>
        <end position="711"/>
    </location>
</feature>
<dbReference type="InterPro" id="IPR011011">
    <property type="entry name" value="Znf_FYVE_PHD"/>
</dbReference>
<evidence type="ECO:0000256" key="4">
    <source>
        <dbReference type="ARBA" id="ARBA00022553"/>
    </source>
</evidence>
<evidence type="ECO:0000256" key="1">
    <source>
        <dbReference type="ARBA" id="ARBA00004123"/>
    </source>
</evidence>
<dbReference type="GO" id="GO:0045892">
    <property type="term" value="P:negative regulation of DNA-templated transcription"/>
    <property type="evidence" value="ECO:0007669"/>
    <property type="project" value="TreeGrafter"/>
</dbReference>
<reference evidence="18" key="1">
    <citation type="submission" date="2017-02" db="UniProtKB">
        <authorList>
            <consortium name="WormBaseParasite"/>
        </authorList>
    </citation>
    <scope>IDENTIFICATION</scope>
</reference>
<sequence>MLAANGSVGPPSSNNGTALLTVNGIIPNQQINGQQGSRATPIIAPAYFPNTAFASFPVPFSGPTSVVPCITSPPTGTIFQSPGGQFPFSMAGSMLVAQPQPVISGTPISYSSFSQPVSVANTSPPAAAAVVLTTPITTDVCITSTASLPVIQNGTVSIAPSTLQSATPNLNNTITDATPSIKCKPEVKPVVPLGSVISNTPTPEANIASLEKCNFNRDLILEAIDKLRDRKARPDMERISCLLRRQHNIPPSDTQICLNRLAEIGAVVCVDYKGNLSYRNPTKWRKTATSTGTITNRPNISKRLIEAVRSLIPEGGDPNQSFTLFQIEQALKQLKPSVPSTATPGENEGDASSAAAPIPELTGSNLRVCMEREAIFGKLAKLPDGRFVLDENGDRKRNAGPAIHFNRRPFLGKLPPQGTFGKPPIAPALDSIGGKPYSVLSIAPGRPLARRPPFTTGKRGRPPSIKAKKMLTSCSQQPILPAPPDNLMTPPLEKASLPIHFILAFFSSSCAVDSLVINHPGRGIESTTFKNKERLKVASFQPTSSTARKERLKIETVPGATPTTTFVPLDGTVMVSATPMPTLSLAPPPPPPASSGGATGAPAAMMMYPGIYNPTVFAVAPDTMVTTTFQPDTSAVSAAAAAAAAGTVAMPTPAVAVTTTVGTAGVVATPVDGVTEASVTSTPPATTGAANSSSKSAPETPKKERVDETTLTETDVCCRCHQKASENADNKFLVCSDCGLKEQNAQSSTRRCHVGFTNKTVAGALGRSDTSGRQEEAGMAPVFDGTKQPRSVAPIIPTGVKTKAPAPSPRVELINAIERNHIQALNLLLRQRQGRQTHIPSLSVSSSPVVQWTQQAAKIPPAPPPIASSTSSAFTACSASVPSRVNNSLCILQSRTLSTQRFHPYSTPLHPRVAMSSNWTPSINTSAPLLPHGRRKVQAPEPSTDGLVGYFHPESSPSEEYLWSANFFGHSSVSQLTYTLVYLLGKILCIRSGAELRAMHLWNTLKLFPMHKLPQHNQKVVMEYELHYTLPPDPPVPPPALYENSKRLLSLSERARGNRFIVILDHILVKTQKSFVIKHSVKNNHQKCLVCLHALLLQRRSCSKRALRMDDYFLSWADSSPSSRFLIDPLSDVALSTIVHDIRVLLTSLQQYMHRGSFPLETNLWSHFTHGQQFKASSPHQSRPILAVCEEECSAPLDLSVRGRAHPKCLDFWPEVAERARHGGVWQCADCKSCSVCKNKKGESVILICDACDKGYHGNCHSPVVPEKGADQTTPWICSECRAEGYRVRAGNVSASAPVSTPSSADSGVSSLVISTSEGVVSTSSMASKADQPPTTTTMTSTSGPVDPPLAESTEDAVPEKSDVPVQVKEPETNVSAKQSSTLTTTDLTEPPPMEVGEKAGGEEEEVGEDAEEDDSMPPNLGTPHHDSPASETPLPQTGSGRPEDVRLWTVDHVADWLREQGGFEKEAEAFRHQDIDGTSLLLLKSMSLLTGVGIKMGPAIKICDRIKHLQLLQARVESRSVG</sequence>
<dbReference type="Gene3D" id="1.10.150.50">
    <property type="entry name" value="Transcription Factor, Ets-1"/>
    <property type="match status" value="1"/>
</dbReference>
<dbReference type="PROSITE" id="PS52014">
    <property type="entry name" value="SAMD1_WH"/>
    <property type="match status" value="1"/>
</dbReference>
<accession>A0A0R3WCS2</accession>
<evidence type="ECO:0000256" key="7">
    <source>
        <dbReference type="ARBA" id="ARBA00022833"/>
    </source>
</evidence>
<dbReference type="Pfam" id="PF00536">
    <property type="entry name" value="SAM_1"/>
    <property type="match status" value="1"/>
</dbReference>